<evidence type="ECO:0000313" key="1">
    <source>
        <dbReference type="EMBL" id="OWZ09966.1"/>
    </source>
</evidence>
<organism evidence="1 2">
    <name type="scientific">Phytophthora megakarya</name>
    <dbReference type="NCBI Taxonomy" id="4795"/>
    <lineage>
        <taxon>Eukaryota</taxon>
        <taxon>Sar</taxon>
        <taxon>Stramenopiles</taxon>
        <taxon>Oomycota</taxon>
        <taxon>Peronosporomycetes</taxon>
        <taxon>Peronosporales</taxon>
        <taxon>Peronosporaceae</taxon>
        <taxon>Phytophthora</taxon>
    </lineage>
</organism>
<gene>
    <name evidence="1" type="ORF">PHMEG_00017258</name>
</gene>
<accession>A0A225VWZ4</accession>
<dbReference type="EMBL" id="NBNE01002606">
    <property type="protein sequence ID" value="OWZ09966.1"/>
    <property type="molecule type" value="Genomic_DNA"/>
</dbReference>
<comment type="caution">
    <text evidence="1">The sequence shown here is derived from an EMBL/GenBank/DDBJ whole genome shotgun (WGS) entry which is preliminary data.</text>
</comment>
<name>A0A225VWZ4_9STRA</name>
<reference evidence="2" key="1">
    <citation type="submission" date="2017-03" db="EMBL/GenBank/DDBJ databases">
        <title>Phytopthora megakarya and P. palmivora, two closely related causual agents of cacao black pod achieved similar genome size and gene model numbers by different mechanisms.</title>
        <authorList>
            <person name="Ali S."/>
            <person name="Shao J."/>
            <person name="Larry D.J."/>
            <person name="Kronmiller B."/>
            <person name="Shen D."/>
            <person name="Strem M.D."/>
            <person name="Melnick R.L."/>
            <person name="Guiltinan M.J."/>
            <person name="Tyler B.M."/>
            <person name="Meinhardt L.W."/>
            <person name="Bailey B.A."/>
        </authorList>
    </citation>
    <scope>NUCLEOTIDE SEQUENCE [LARGE SCALE GENOMIC DNA]</scope>
    <source>
        <strain evidence="2">zdho120</strain>
    </source>
</reference>
<protein>
    <submittedName>
        <fullName evidence="1">Uncharacterized protein</fullName>
    </submittedName>
</protein>
<dbReference type="AlphaFoldDB" id="A0A225VWZ4"/>
<sequence length="155" mass="17091">MSFISDEMIALIKPGTLEIVTVRRQHIVDCELNGRSGNPTDVFMDPPRDGINNVRLQNRSLHKRYCPNPLEENDDLILDQVDIPVLQTTGDAQASAFRPSAMEKLVHNAVVHPSLLGKSSQFIIESAQQGPRTKFLATPQCYDSCTISALASEAC</sequence>
<dbReference type="Proteomes" id="UP000198211">
    <property type="component" value="Unassembled WGS sequence"/>
</dbReference>
<proteinExistence type="predicted"/>
<keyword evidence="2" id="KW-1185">Reference proteome</keyword>
<evidence type="ECO:0000313" key="2">
    <source>
        <dbReference type="Proteomes" id="UP000198211"/>
    </source>
</evidence>